<dbReference type="Proteomes" id="UP000664203">
    <property type="component" value="Unassembled WGS sequence"/>
</dbReference>
<dbReference type="PROSITE" id="PS50181">
    <property type="entry name" value="FBOX"/>
    <property type="match status" value="1"/>
</dbReference>
<dbReference type="InterPro" id="IPR001810">
    <property type="entry name" value="F-box_dom"/>
</dbReference>
<dbReference type="OrthoDB" id="5384804at2759"/>
<evidence type="ECO:0000313" key="2">
    <source>
        <dbReference type="EMBL" id="CAF9936938.1"/>
    </source>
</evidence>
<reference evidence="2" key="1">
    <citation type="submission" date="2021-03" db="EMBL/GenBank/DDBJ databases">
        <authorList>
            <person name="Tagirdzhanova G."/>
        </authorList>
    </citation>
    <scope>NUCLEOTIDE SEQUENCE</scope>
</reference>
<dbReference type="EMBL" id="CAJPDR010000457">
    <property type="protein sequence ID" value="CAF9936938.1"/>
    <property type="molecule type" value="Genomic_DNA"/>
</dbReference>
<protein>
    <recommendedName>
        <fullName evidence="1">F-box domain-containing protein</fullName>
    </recommendedName>
</protein>
<evidence type="ECO:0000259" key="1">
    <source>
        <dbReference type="PROSITE" id="PS50181"/>
    </source>
</evidence>
<evidence type="ECO:0000313" key="3">
    <source>
        <dbReference type="Proteomes" id="UP000664203"/>
    </source>
</evidence>
<dbReference type="AlphaFoldDB" id="A0A8H3IXI0"/>
<sequence length="433" mass="49557">MTNSLITIPVELKTSIFCCLDDLDDALHLSQVCQDLRALFDDGKVSIFRQIIISSDVYEFDICLSRLQKLDRISAQCYRNFGKQMGNNRPPLVAYTSVLGLEDSKKDLSGELIQDIISRWKHFSFLRGLYVDGLISCDFEVSRAYFDSELLWDTRESVTEMTDASIKRSHFNHGQFEQNRHFGPDFKARFHKSLCLHSMAILGLRFGKASRDQPPDHGVRPTNKSQKVAANVKDSIEDLWRKKSIIAGGKTTVLNGDTKIECLEVFDFLYPFLLKKILPYERLASWARGNAGDYPYHWIIEEMGGADPFTIEEWYNFLSCCCGVLEPHDLAELIDNRAWVGDDTFPPDKSMYMQIRGMFEGEGPGDAGWDIPFSRTGMMRELQYDAMFDKAGAREIFQWDELRLRLGSPFLPDAMLEYSAEIFSRNILPKSSS</sequence>
<organism evidence="2 3">
    <name type="scientific">Alectoria fallacina</name>
    <dbReference type="NCBI Taxonomy" id="1903189"/>
    <lineage>
        <taxon>Eukaryota</taxon>
        <taxon>Fungi</taxon>
        <taxon>Dikarya</taxon>
        <taxon>Ascomycota</taxon>
        <taxon>Pezizomycotina</taxon>
        <taxon>Lecanoromycetes</taxon>
        <taxon>OSLEUM clade</taxon>
        <taxon>Lecanoromycetidae</taxon>
        <taxon>Lecanorales</taxon>
        <taxon>Lecanorineae</taxon>
        <taxon>Parmeliaceae</taxon>
        <taxon>Alectoria</taxon>
    </lineage>
</organism>
<comment type="caution">
    <text evidence="2">The sequence shown here is derived from an EMBL/GenBank/DDBJ whole genome shotgun (WGS) entry which is preliminary data.</text>
</comment>
<feature type="domain" description="F-box" evidence="1">
    <location>
        <begin position="2"/>
        <end position="51"/>
    </location>
</feature>
<keyword evidence="3" id="KW-1185">Reference proteome</keyword>
<accession>A0A8H3IXI0</accession>
<proteinExistence type="predicted"/>
<name>A0A8H3IXI0_9LECA</name>
<gene>
    <name evidence="2" type="ORF">ALECFALPRED_007012</name>
</gene>